<evidence type="ECO:0000313" key="2">
    <source>
        <dbReference type="EMBL" id="AKJ01506.1"/>
    </source>
</evidence>
<dbReference type="Proteomes" id="UP000256345">
    <property type="component" value="Unassembled WGS sequence"/>
</dbReference>
<dbReference type="PROSITE" id="PS51257">
    <property type="entry name" value="PROKAR_LIPOPROTEIN"/>
    <property type="match status" value="1"/>
</dbReference>
<protein>
    <submittedName>
        <fullName evidence="3">Autotransporter adhesin-like protein</fullName>
    </submittedName>
</protein>
<dbReference type="EMBL" id="CP011509">
    <property type="protein sequence ID" value="AKJ01506.1"/>
    <property type="molecule type" value="Genomic_DNA"/>
</dbReference>
<organism evidence="2 4">
    <name type="scientific">Archangium gephyra</name>
    <dbReference type="NCBI Taxonomy" id="48"/>
    <lineage>
        <taxon>Bacteria</taxon>
        <taxon>Pseudomonadati</taxon>
        <taxon>Myxococcota</taxon>
        <taxon>Myxococcia</taxon>
        <taxon>Myxococcales</taxon>
        <taxon>Cystobacterineae</taxon>
        <taxon>Archangiaceae</taxon>
        <taxon>Archangium</taxon>
    </lineage>
</organism>
<dbReference type="Proteomes" id="UP000035579">
    <property type="component" value="Chromosome"/>
</dbReference>
<reference evidence="2 4" key="1">
    <citation type="submission" date="2015-05" db="EMBL/GenBank/DDBJ databases">
        <title>Genome assembly of Archangium gephyra DSM 2261.</title>
        <authorList>
            <person name="Sharma G."/>
            <person name="Subramanian S."/>
        </authorList>
    </citation>
    <scope>NUCLEOTIDE SEQUENCE [LARGE SCALE GENOMIC DNA]</scope>
    <source>
        <strain evidence="2 4">DSM 2261</strain>
    </source>
</reference>
<keyword evidence="5" id="KW-1185">Reference proteome</keyword>
<accession>A0AAC8Q6M4</accession>
<feature type="domain" description="Putative auto-transporter adhesin head GIN" evidence="1">
    <location>
        <begin position="43"/>
        <end position="234"/>
    </location>
</feature>
<dbReference type="Pfam" id="PF10988">
    <property type="entry name" value="DUF2807"/>
    <property type="match status" value="1"/>
</dbReference>
<evidence type="ECO:0000313" key="3">
    <source>
        <dbReference type="EMBL" id="REG34322.1"/>
    </source>
</evidence>
<dbReference type="RefSeq" id="WP_047856065.1">
    <property type="nucleotide sequence ID" value="NZ_CP011509.1"/>
</dbReference>
<name>A0AAC8Q6M4_9BACT</name>
<sequence length="250" mass="26316">MKRISRGLWVGMSWLVVAVMGCGGGHQVEGSGRLVQEDRQVPEFTSLIVDDGIETTLVVDPDQPRKVRMVGDDNLVRLVRTELAGTAGLVIVHFPPGYLGSWSSRNPLRVEVTVPELRQLSCRKGGPVDVSGHVVGIDRAFTLQLSEGGTARVRGLDTGSFFLDVRDGGDVTVEGRATRMESAMSGGGVLRARELSVSGATLLSSGGGSTELRVSGSLSVTASGGGAVRIIGRPMVLQQNLSDGSTLSFE</sequence>
<gene>
    <name evidence="2" type="ORF">AA314_03132</name>
    <name evidence="3" type="ORF">ATI61_103215</name>
</gene>
<proteinExistence type="predicted"/>
<evidence type="ECO:0000313" key="4">
    <source>
        <dbReference type="Proteomes" id="UP000035579"/>
    </source>
</evidence>
<dbReference type="KEGG" id="age:AA314_03132"/>
<evidence type="ECO:0000313" key="5">
    <source>
        <dbReference type="Proteomes" id="UP000256345"/>
    </source>
</evidence>
<dbReference type="Gene3D" id="2.160.20.120">
    <property type="match status" value="1"/>
</dbReference>
<dbReference type="EMBL" id="QUMU01000003">
    <property type="protein sequence ID" value="REG34322.1"/>
    <property type="molecule type" value="Genomic_DNA"/>
</dbReference>
<dbReference type="AlphaFoldDB" id="A0AAC8Q6M4"/>
<reference evidence="3 5" key="2">
    <citation type="submission" date="2018-08" db="EMBL/GenBank/DDBJ databases">
        <title>Genomic Encyclopedia of Archaeal and Bacterial Type Strains, Phase II (KMG-II): from individual species to whole genera.</title>
        <authorList>
            <person name="Goeker M."/>
        </authorList>
    </citation>
    <scope>NUCLEOTIDE SEQUENCE [LARGE SCALE GENOMIC DNA]</scope>
    <source>
        <strain evidence="3 5">DSM 2261</strain>
    </source>
</reference>
<dbReference type="InterPro" id="IPR021255">
    <property type="entry name" value="DUF2807"/>
</dbReference>
<evidence type="ECO:0000259" key="1">
    <source>
        <dbReference type="Pfam" id="PF10988"/>
    </source>
</evidence>